<dbReference type="SUPFAM" id="SSF82171">
    <property type="entry name" value="DPP6 N-terminal domain-like"/>
    <property type="match status" value="1"/>
</dbReference>
<evidence type="ECO:0000313" key="3">
    <source>
        <dbReference type="Proteomes" id="UP000490980"/>
    </source>
</evidence>
<feature type="chain" id="PRO_5031267623" evidence="1">
    <location>
        <begin position="26"/>
        <end position="411"/>
    </location>
</feature>
<dbReference type="EMBL" id="JAARLZ010000009">
    <property type="protein sequence ID" value="NII07974.1"/>
    <property type="molecule type" value="Genomic_DNA"/>
</dbReference>
<sequence>MKHASFAPLSLVLIAAAFHAAPAMSATLVNLGHNIGAQCRATGVNDQGTAVGTCIPGTNNGAPIPWMMVRNIQTGLAGLSSGISCSVLGIANNGTVVGSCLDQTSVPFGVVWSGPSIVPLKLAPLVGLLGIDAHVRTIPKAFNQSGYVAGQSVAFDGSSTASLWSPGSGTALLVSASSDNCQVAAINDTVGGALPSILLNCPAPNGQSIAKVATPTGALRTYDLRPLAIAPGSAYCVAAGLNSAGQVVGSCIYPSSPFSQTAIWASATATPSLMVLPNFAGDVIGKRNGGVFINSAGHIVFSYQTDDGKDGVGYLDSLSNMPVLLPPIVTGASLTATGFADNDRIIVVGDNATGNKQSAVFDPSSGMVAPIAQLPGGTNSELKAISRLGGYAAGVAQDAGHNDNAVLTTLP</sequence>
<dbReference type="AlphaFoldDB" id="A0A7X5UCV2"/>
<feature type="signal peptide" evidence="1">
    <location>
        <begin position="1"/>
        <end position="25"/>
    </location>
</feature>
<organism evidence="2 3">
    <name type="scientific">Luteibacter anthropi</name>
    <dbReference type="NCBI Taxonomy" id="564369"/>
    <lineage>
        <taxon>Bacteria</taxon>
        <taxon>Pseudomonadati</taxon>
        <taxon>Pseudomonadota</taxon>
        <taxon>Gammaproteobacteria</taxon>
        <taxon>Lysobacterales</taxon>
        <taxon>Rhodanobacteraceae</taxon>
        <taxon>Luteibacter</taxon>
    </lineage>
</organism>
<proteinExistence type="predicted"/>
<evidence type="ECO:0000256" key="1">
    <source>
        <dbReference type="SAM" id="SignalP"/>
    </source>
</evidence>
<dbReference type="RefSeq" id="WP_166950281.1">
    <property type="nucleotide sequence ID" value="NZ_JAARLZ010000009.1"/>
</dbReference>
<comment type="caution">
    <text evidence="2">The sequence shown here is derived from an EMBL/GenBank/DDBJ whole genome shotgun (WGS) entry which is preliminary data.</text>
</comment>
<protein>
    <submittedName>
        <fullName evidence="2">Uncharacterized protein</fullName>
    </submittedName>
</protein>
<evidence type="ECO:0000313" key="2">
    <source>
        <dbReference type="EMBL" id="NII07974.1"/>
    </source>
</evidence>
<keyword evidence="1" id="KW-0732">Signal</keyword>
<name>A0A7X5UCV2_9GAMM</name>
<accession>A0A7X5UCV2</accession>
<keyword evidence="3" id="KW-1185">Reference proteome</keyword>
<dbReference type="Proteomes" id="UP000490980">
    <property type="component" value="Unassembled WGS sequence"/>
</dbReference>
<gene>
    <name evidence="2" type="ORF">HBF25_16445</name>
</gene>
<reference evidence="2 3" key="1">
    <citation type="submission" date="2020-03" db="EMBL/GenBank/DDBJ databases">
        <authorList>
            <person name="Lai Q."/>
        </authorList>
    </citation>
    <scope>NUCLEOTIDE SEQUENCE [LARGE SCALE GENOMIC DNA]</scope>
    <source>
        <strain evidence="2 3">CCUG 25036</strain>
    </source>
</reference>